<dbReference type="Proteomes" id="UP000762676">
    <property type="component" value="Unassembled WGS sequence"/>
</dbReference>
<evidence type="ECO:0000256" key="1">
    <source>
        <dbReference type="SAM" id="MobiDB-lite"/>
    </source>
</evidence>
<keyword evidence="3" id="KW-1185">Reference proteome</keyword>
<accession>A0AAV4G9J5</accession>
<sequence>MPSEGLNPEPLGSTANHLTPSKAQNPTLDRGRLAVSDFSWTKLIAEEIQDGWRDTGQLHDTGSASGHGACAVSCDVKLTVSCLPA</sequence>
<gene>
    <name evidence="2" type="ORF">ElyMa_000615700</name>
</gene>
<dbReference type="AlphaFoldDB" id="A0AAV4G9J5"/>
<organism evidence="2 3">
    <name type="scientific">Elysia marginata</name>
    <dbReference type="NCBI Taxonomy" id="1093978"/>
    <lineage>
        <taxon>Eukaryota</taxon>
        <taxon>Metazoa</taxon>
        <taxon>Spiralia</taxon>
        <taxon>Lophotrochozoa</taxon>
        <taxon>Mollusca</taxon>
        <taxon>Gastropoda</taxon>
        <taxon>Heterobranchia</taxon>
        <taxon>Euthyneura</taxon>
        <taxon>Panpulmonata</taxon>
        <taxon>Sacoglossa</taxon>
        <taxon>Placobranchoidea</taxon>
        <taxon>Plakobranchidae</taxon>
        <taxon>Elysia</taxon>
    </lineage>
</organism>
<evidence type="ECO:0000313" key="2">
    <source>
        <dbReference type="EMBL" id="GFR81939.1"/>
    </source>
</evidence>
<feature type="region of interest" description="Disordered" evidence="1">
    <location>
        <begin position="1"/>
        <end position="30"/>
    </location>
</feature>
<name>A0AAV4G9J5_9GAST</name>
<dbReference type="EMBL" id="BMAT01001232">
    <property type="protein sequence ID" value="GFR81939.1"/>
    <property type="molecule type" value="Genomic_DNA"/>
</dbReference>
<reference evidence="2 3" key="1">
    <citation type="journal article" date="2021" name="Elife">
        <title>Chloroplast acquisition without the gene transfer in kleptoplastic sea slugs, Plakobranchus ocellatus.</title>
        <authorList>
            <person name="Maeda T."/>
            <person name="Takahashi S."/>
            <person name="Yoshida T."/>
            <person name="Shimamura S."/>
            <person name="Takaki Y."/>
            <person name="Nagai Y."/>
            <person name="Toyoda A."/>
            <person name="Suzuki Y."/>
            <person name="Arimoto A."/>
            <person name="Ishii H."/>
            <person name="Satoh N."/>
            <person name="Nishiyama T."/>
            <person name="Hasebe M."/>
            <person name="Maruyama T."/>
            <person name="Minagawa J."/>
            <person name="Obokata J."/>
            <person name="Shigenobu S."/>
        </authorList>
    </citation>
    <scope>NUCLEOTIDE SEQUENCE [LARGE SCALE GENOMIC DNA]</scope>
</reference>
<proteinExistence type="predicted"/>
<protein>
    <submittedName>
        <fullName evidence="2">Uncharacterized protein</fullName>
    </submittedName>
</protein>
<feature type="compositionally biased region" description="Polar residues" evidence="1">
    <location>
        <begin position="13"/>
        <end position="27"/>
    </location>
</feature>
<comment type="caution">
    <text evidence="2">The sequence shown here is derived from an EMBL/GenBank/DDBJ whole genome shotgun (WGS) entry which is preliminary data.</text>
</comment>
<evidence type="ECO:0000313" key="3">
    <source>
        <dbReference type="Proteomes" id="UP000762676"/>
    </source>
</evidence>